<dbReference type="Proteomes" id="UP000824890">
    <property type="component" value="Unassembled WGS sequence"/>
</dbReference>
<name>A0ABQ8BBE8_BRANA</name>
<reference evidence="1 2" key="1">
    <citation type="submission" date="2021-05" db="EMBL/GenBank/DDBJ databases">
        <title>Genome Assembly of Synthetic Allotetraploid Brassica napus Reveals Homoeologous Exchanges between Subgenomes.</title>
        <authorList>
            <person name="Davis J.T."/>
        </authorList>
    </citation>
    <scope>NUCLEOTIDE SEQUENCE [LARGE SCALE GENOMIC DNA]</scope>
    <source>
        <strain evidence="2">cv. Da-Ae</strain>
        <tissue evidence="1">Seedling</tissue>
    </source>
</reference>
<gene>
    <name evidence="1" type="ORF">HID58_041541</name>
</gene>
<sequence>MAESNENTWNRLGVDKNADCSLTCFSLLCNIMKRFAMMINPPPPIFYKLKDVPRLAQSVKQLKGTVSIEQEVRKTVNRDNVNSILDIEARIWEWRQAISSISSRSGLSNENRSDPVFFTDVVTKVKELFEIKAIPKKSSSYIITNQVIEEKPIMHQQKSSPAIPTVKSLDDDLFYSLPSFLQALDHEITDLEGFTEMHNGLISLSLKRHTNLVCLNLDSLEKLVHFRCSDSFEFLSQGFGLNHPGISRFEEPSRVLEIESSQPQQRFDNVSSQNHQYHINQFQIPSKSNMHT</sequence>
<keyword evidence="2" id="KW-1185">Reference proteome</keyword>
<comment type="caution">
    <text evidence="1">The sequence shown here is derived from an EMBL/GenBank/DDBJ whole genome shotgun (WGS) entry which is preliminary data.</text>
</comment>
<evidence type="ECO:0000313" key="1">
    <source>
        <dbReference type="EMBL" id="KAH0902038.1"/>
    </source>
</evidence>
<dbReference type="EMBL" id="JAGKQM010000011">
    <property type="protein sequence ID" value="KAH0902038.1"/>
    <property type="molecule type" value="Genomic_DNA"/>
</dbReference>
<proteinExistence type="predicted"/>
<evidence type="ECO:0000313" key="2">
    <source>
        <dbReference type="Proteomes" id="UP000824890"/>
    </source>
</evidence>
<feature type="non-terminal residue" evidence="1">
    <location>
        <position position="292"/>
    </location>
</feature>
<protein>
    <submittedName>
        <fullName evidence="1">Uncharacterized protein</fullName>
    </submittedName>
</protein>
<organism evidence="1 2">
    <name type="scientific">Brassica napus</name>
    <name type="common">Rape</name>
    <dbReference type="NCBI Taxonomy" id="3708"/>
    <lineage>
        <taxon>Eukaryota</taxon>
        <taxon>Viridiplantae</taxon>
        <taxon>Streptophyta</taxon>
        <taxon>Embryophyta</taxon>
        <taxon>Tracheophyta</taxon>
        <taxon>Spermatophyta</taxon>
        <taxon>Magnoliopsida</taxon>
        <taxon>eudicotyledons</taxon>
        <taxon>Gunneridae</taxon>
        <taxon>Pentapetalae</taxon>
        <taxon>rosids</taxon>
        <taxon>malvids</taxon>
        <taxon>Brassicales</taxon>
        <taxon>Brassicaceae</taxon>
        <taxon>Brassiceae</taxon>
        <taxon>Brassica</taxon>
    </lineage>
</organism>
<accession>A0ABQ8BBE8</accession>